<protein>
    <submittedName>
        <fullName evidence="5">Xylan-beta-xylosidase</fullName>
    </submittedName>
</protein>
<dbReference type="GO" id="GO:0004553">
    <property type="term" value="F:hydrolase activity, hydrolyzing O-glycosyl compounds"/>
    <property type="evidence" value="ECO:0007669"/>
    <property type="project" value="InterPro"/>
</dbReference>
<dbReference type="EMBL" id="LFIW01001839">
    <property type="protein sequence ID" value="KZL80664.1"/>
    <property type="molecule type" value="Genomic_DNA"/>
</dbReference>
<evidence type="ECO:0000313" key="6">
    <source>
        <dbReference type="Proteomes" id="UP000076584"/>
    </source>
</evidence>
<organism evidence="5 6">
    <name type="scientific">Colletotrichum incanum</name>
    <name type="common">Soybean anthracnose fungus</name>
    <dbReference type="NCBI Taxonomy" id="1573173"/>
    <lineage>
        <taxon>Eukaryota</taxon>
        <taxon>Fungi</taxon>
        <taxon>Dikarya</taxon>
        <taxon>Ascomycota</taxon>
        <taxon>Pezizomycotina</taxon>
        <taxon>Sordariomycetes</taxon>
        <taxon>Hypocreomycetidae</taxon>
        <taxon>Glomerellales</taxon>
        <taxon>Glomerellaceae</taxon>
        <taxon>Colletotrichum</taxon>
        <taxon>Colletotrichum spaethianum species complex</taxon>
    </lineage>
</organism>
<dbReference type="InterPro" id="IPR023296">
    <property type="entry name" value="Glyco_hydro_beta-prop_sf"/>
</dbReference>
<dbReference type="InterPro" id="IPR013320">
    <property type="entry name" value="ConA-like_dom_sf"/>
</dbReference>
<dbReference type="Pfam" id="PF17851">
    <property type="entry name" value="GH43_C2"/>
    <property type="match status" value="1"/>
</dbReference>
<comment type="caution">
    <text evidence="5">The sequence shown here is derived from an EMBL/GenBank/DDBJ whole genome shotgun (WGS) entry which is preliminary data.</text>
</comment>
<dbReference type="Gene3D" id="2.115.10.20">
    <property type="entry name" value="Glycosyl hydrolase domain, family 43"/>
    <property type="match status" value="2"/>
</dbReference>
<evidence type="ECO:0000313" key="5">
    <source>
        <dbReference type="EMBL" id="KZL80664.1"/>
    </source>
</evidence>
<evidence type="ECO:0000256" key="1">
    <source>
        <dbReference type="ARBA" id="ARBA00009865"/>
    </source>
</evidence>
<dbReference type="STRING" id="1573173.A0A167AY57"/>
<accession>A0A167AY57</accession>
<keyword evidence="2 4" id="KW-0378">Hydrolase</keyword>
<dbReference type="InterPro" id="IPR051795">
    <property type="entry name" value="Glycosyl_Hydrlase_43"/>
</dbReference>
<evidence type="ECO:0000256" key="4">
    <source>
        <dbReference type="RuleBase" id="RU361187"/>
    </source>
</evidence>
<comment type="similarity">
    <text evidence="1 4">Belongs to the glycosyl hydrolase 43 family.</text>
</comment>
<dbReference type="InterPro" id="IPR041542">
    <property type="entry name" value="GH43_C2"/>
</dbReference>
<dbReference type="Pfam" id="PF04616">
    <property type="entry name" value="Glyco_hydro_43"/>
    <property type="match status" value="2"/>
</dbReference>
<name>A0A167AY57_COLIC</name>
<dbReference type="OrthoDB" id="2139957at2759"/>
<dbReference type="InterPro" id="IPR006710">
    <property type="entry name" value="Glyco_hydro_43"/>
</dbReference>
<dbReference type="PANTHER" id="PTHR42812">
    <property type="entry name" value="BETA-XYLOSIDASE"/>
    <property type="match status" value="1"/>
</dbReference>
<dbReference type="Proteomes" id="UP000076584">
    <property type="component" value="Unassembled WGS sequence"/>
</dbReference>
<dbReference type="SUPFAM" id="SSF49899">
    <property type="entry name" value="Concanavalin A-like lectins/glucanases"/>
    <property type="match status" value="1"/>
</dbReference>
<dbReference type="AlphaFoldDB" id="A0A167AY57"/>
<dbReference type="PANTHER" id="PTHR42812:SF16">
    <property type="entry name" value="HYDROLASE, PUTATIVE (AFU_ORTHOLOGUE AFUA_7G06110)-RELATED"/>
    <property type="match status" value="1"/>
</dbReference>
<reference evidence="5 6" key="1">
    <citation type="submission" date="2015-06" db="EMBL/GenBank/DDBJ databases">
        <title>Survival trade-offs in plant roots during colonization by closely related pathogenic and mutualistic fungi.</title>
        <authorList>
            <person name="Hacquard S."/>
            <person name="Kracher B."/>
            <person name="Hiruma K."/>
            <person name="Weinman A."/>
            <person name="Muench P."/>
            <person name="Garrido Oter R."/>
            <person name="Ver Loren van Themaat E."/>
            <person name="Dallerey J.-F."/>
            <person name="Damm U."/>
            <person name="Henrissat B."/>
            <person name="Lespinet O."/>
            <person name="Thon M."/>
            <person name="Kemen E."/>
            <person name="McHardy A.C."/>
            <person name="Schulze-Lefert P."/>
            <person name="O'Connell R.J."/>
        </authorList>
    </citation>
    <scope>NUCLEOTIDE SEQUENCE [LARGE SCALE GENOMIC DNA]</scope>
    <source>
        <strain evidence="5 6">MAFF 238704</strain>
    </source>
</reference>
<keyword evidence="6" id="KW-1185">Reference proteome</keyword>
<proteinExistence type="inferred from homology"/>
<gene>
    <name evidence="5" type="ORF">CI238_08307</name>
</gene>
<dbReference type="Gene3D" id="2.60.120.200">
    <property type="match status" value="1"/>
</dbReference>
<keyword evidence="3 4" id="KW-0326">Glycosidase</keyword>
<sequence>MKTSILRALLALSALFITAQAIWNPVISGFNPNPAILRVGEDYYIATPSFEYWPGMLIYHSKDLSNWTLISHALTRPEQLQLYGVPTGAGAWAPSLAYFKGKFWLSGMTRWTYDPQPASGRGCGGTDELHRASIARGKSPSGPFEPCPHNPLMYNGQWGATNLTVQSTGHATFVEAADGAWYASFIAPRNVNGSSPLGRETFLAEVTWQDDWPIINHGKPILLSEEVGPKMGSKPTPAPWTDDFSGKELDPSWSLLRTPYATTYDIYNGRLVFRPSVFGLGDREHPAAVLRKQTSLNMTFSADFWRRPLNASGAIPGGRKLHIRAEPLVYRLGYSFGGDEPTYVAEVESRWQAFAPAGHFVFKGASFALFATGEREP</sequence>
<evidence type="ECO:0000256" key="3">
    <source>
        <dbReference type="ARBA" id="ARBA00023295"/>
    </source>
</evidence>
<dbReference type="SUPFAM" id="SSF75005">
    <property type="entry name" value="Arabinanase/levansucrase/invertase"/>
    <property type="match status" value="1"/>
</dbReference>
<dbReference type="GO" id="GO:0005975">
    <property type="term" value="P:carbohydrate metabolic process"/>
    <property type="evidence" value="ECO:0007669"/>
    <property type="project" value="InterPro"/>
</dbReference>
<evidence type="ECO:0000256" key="2">
    <source>
        <dbReference type="ARBA" id="ARBA00022801"/>
    </source>
</evidence>